<dbReference type="Proteomes" id="UP001164539">
    <property type="component" value="Chromosome 1"/>
</dbReference>
<gene>
    <name evidence="1" type="ORF">OWV82_000972</name>
</gene>
<comment type="caution">
    <text evidence="1">The sequence shown here is derived from an EMBL/GenBank/DDBJ whole genome shotgun (WGS) entry which is preliminary data.</text>
</comment>
<evidence type="ECO:0000313" key="1">
    <source>
        <dbReference type="EMBL" id="KAJ4727957.1"/>
    </source>
</evidence>
<accession>A0ACC1YW90</accession>
<name>A0ACC1YW90_MELAZ</name>
<keyword evidence="2" id="KW-1185">Reference proteome</keyword>
<protein>
    <submittedName>
        <fullName evidence="1">Polyketide cyclase / dehydrase and lipid transport protein</fullName>
    </submittedName>
</protein>
<evidence type="ECO:0000313" key="2">
    <source>
        <dbReference type="Proteomes" id="UP001164539"/>
    </source>
</evidence>
<dbReference type="EMBL" id="CM051394">
    <property type="protein sequence ID" value="KAJ4727957.1"/>
    <property type="molecule type" value="Genomic_DNA"/>
</dbReference>
<proteinExistence type="predicted"/>
<organism evidence="1 2">
    <name type="scientific">Melia azedarach</name>
    <name type="common">Chinaberry tree</name>
    <dbReference type="NCBI Taxonomy" id="155640"/>
    <lineage>
        <taxon>Eukaryota</taxon>
        <taxon>Viridiplantae</taxon>
        <taxon>Streptophyta</taxon>
        <taxon>Embryophyta</taxon>
        <taxon>Tracheophyta</taxon>
        <taxon>Spermatophyta</taxon>
        <taxon>Magnoliopsida</taxon>
        <taxon>eudicotyledons</taxon>
        <taxon>Gunneridae</taxon>
        <taxon>Pentapetalae</taxon>
        <taxon>rosids</taxon>
        <taxon>malvids</taxon>
        <taxon>Sapindales</taxon>
        <taxon>Meliaceae</taxon>
        <taxon>Melia</taxon>
    </lineage>
</organism>
<sequence length="208" mass="23470">MPLDYQGASITVSQEEASKPLSGTGDGVLIQIEKLGNNSRRIRSQIEIDASLDTVWNIMTDYENLTDVFPALTVSQVVEKKDNYVRIFQIGQQKVLGIKLHAKGVLDCYEKDIEIFPTGKKRDIEFKLIEGDFHLFEGKWSVQQLNIGKREDSDCSSSQNFQTTLSYSLDVRPKVRFPLGLLEGPFCNEIKSNLSGIREAAMKVIKEH</sequence>
<reference evidence="1 2" key="1">
    <citation type="journal article" date="2023" name="Science">
        <title>Complex scaffold remodeling in plant triterpene biosynthesis.</title>
        <authorList>
            <person name="De La Pena R."/>
            <person name="Hodgson H."/>
            <person name="Liu J.C."/>
            <person name="Stephenson M.J."/>
            <person name="Martin A.C."/>
            <person name="Owen C."/>
            <person name="Harkess A."/>
            <person name="Leebens-Mack J."/>
            <person name="Jimenez L.E."/>
            <person name="Osbourn A."/>
            <person name="Sattely E.S."/>
        </authorList>
    </citation>
    <scope>NUCLEOTIDE SEQUENCE [LARGE SCALE GENOMIC DNA]</scope>
    <source>
        <strain evidence="2">cv. JPN11</strain>
        <tissue evidence="1">Leaf</tissue>
    </source>
</reference>